<feature type="coiled-coil region" evidence="1">
    <location>
        <begin position="50"/>
        <end position="77"/>
    </location>
</feature>
<gene>
    <name evidence="2" type="ORF">B1L04_06870</name>
</gene>
<dbReference type="Gene3D" id="6.10.10.120">
    <property type="entry name" value="Antitoxin ParD1-like"/>
    <property type="match status" value="1"/>
</dbReference>
<evidence type="ECO:0000256" key="1">
    <source>
        <dbReference type="SAM" id="Coils"/>
    </source>
</evidence>
<dbReference type="RefSeq" id="WP_079206218.1">
    <property type="nucleotide sequence ID" value="NZ_MVGR01000003.1"/>
</dbReference>
<sequence length="122" mass="14390">MIQITLTLEQEQFLERQLKTGKYNTPQEVISKAFQLLEEQEDEIILPDYVKGTESAKALLKEKIRKYRKEREQNKDKPIDPEKVRLAEEFKRLCQETQALHADNPLTDEEIAAEIEAYRRGE</sequence>
<comment type="caution">
    <text evidence="2">The sequence shown here is derived from an EMBL/GenBank/DDBJ whole genome shotgun (WGS) entry which is preliminary data.</text>
</comment>
<keyword evidence="1" id="KW-0175">Coiled coil</keyword>
<reference evidence="2 3" key="1">
    <citation type="submission" date="2017-02" db="EMBL/GenBank/DDBJ databases">
        <title>Genome sequence of Microcystis aeruginosa KW.</title>
        <authorList>
            <person name="Oh H.-M."/>
            <person name="Ahn C.-Y."/>
            <person name="Jeong H."/>
            <person name="Srivastava A."/>
            <person name="Lee H.-G."/>
            <person name="Kang S.-R."/>
        </authorList>
    </citation>
    <scope>NUCLEOTIDE SEQUENCE [LARGE SCALE GENOMIC DNA]</scope>
    <source>
        <strain evidence="2 3">KW</strain>
    </source>
</reference>
<dbReference type="InterPro" id="IPR038296">
    <property type="entry name" value="ParD_sf"/>
</dbReference>
<dbReference type="EMBL" id="MVGR01000003">
    <property type="protein sequence ID" value="OPF19100.1"/>
    <property type="molecule type" value="Genomic_DNA"/>
</dbReference>
<proteinExistence type="predicted"/>
<dbReference type="Pfam" id="PF03693">
    <property type="entry name" value="ParD_antitoxin"/>
    <property type="match status" value="1"/>
</dbReference>
<evidence type="ECO:0000313" key="3">
    <source>
        <dbReference type="Proteomes" id="UP000189835"/>
    </source>
</evidence>
<dbReference type="InterPro" id="IPR022789">
    <property type="entry name" value="ParD"/>
</dbReference>
<dbReference type="AlphaFoldDB" id="A0A1V4BWN1"/>
<dbReference type="Proteomes" id="UP000189835">
    <property type="component" value="Unassembled WGS sequence"/>
</dbReference>
<evidence type="ECO:0008006" key="4">
    <source>
        <dbReference type="Google" id="ProtNLM"/>
    </source>
</evidence>
<name>A0A1V4BWN1_MICAE</name>
<accession>A0A1V4BWN1</accession>
<protein>
    <recommendedName>
        <fullName evidence="4">CopG family transcriptional regulator</fullName>
    </recommendedName>
</protein>
<evidence type="ECO:0000313" key="2">
    <source>
        <dbReference type="EMBL" id="OPF19100.1"/>
    </source>
</evidence>
<organism evidence="2 3">
    <name type="scientific">Microcystis aeruginosa KW</name>
    <dbReference type="NCBI Taxonomy" id="1960155"/>
    <lineage>
        <taxon>Bacteria</taxon>
        <taxon>Bacillati</taxon>
        <taxon>Cyanobacteriota</taxon>
        <taxon>Cyanophyceae</taxon>
        <taxon>Oscillatoriophycideae</taxon>
        <taxon>Chroococcales</taxon>
        <taxon>Microcystaceae</taxon>
        <taxon>Microcystis</taxon>
    </lineage>
</organism>